<organism evidence="7 8">
    <name type="scientific">Nocardioides fonticola</name>
    <dbReference type="NCBI Taxonomy" id="450363"/>
    <lineage>
        <taxon>Bacteria</taxon>
        <taxon>Bacillati</taxon>
        <taxon>Actinomycetota</taxon>
        <taxon>Actinomycetes</taxon>
        <taxon>Propionibacteriales</taxon>
        <taxon>Nocardioidaceae</taxon>
        <taxon>Nocardioides</taxon>
    </lineage>
</organism>
<evidence type="ECO:0000256" key="3">
    <source>
        <dbReference type="ARBA" id="ARBA00020586"/>
    </source>
</evidence>
<sequence>MSSYRPRRLDPDTDLDLVHGWVSEPRARFWGMLGKSRAEVEEIYRWIDEQEHLAAYLLEVDGVPIGLVQTYDPFVDEIGAFYDRRPGDVGVHLLLADTPARAGRTERELMRFLTWLAEQGTRRVVLEPDADNEASVRRGLALGFTRGPVVDLPHKRAQFLFLDVGGEGSRT</sequence>
<comment type="caution">
    <text evidence="7">The sequence shown here is derived from an EMBL/GenBank/DDBJ whole genome shotgun (WGS) entry which is preliminary data.</text>
</comment>
<keyword evidence="4" id="KW-0046">Antibiotic resistance</keyword>
<dbReference type="InterPro" id="IPR016181">
    <property type="entry name" value="Acyl_CoA_acyltransferase"/>
</dbReference>
<evidence type="ECO:0000313" key="8">
    <source>
        <dbReference type="Proteomes" id="UP001501495"/>
    </source>
</evidence>
<comment type="pathway">
    <text evidence="2">Siderophore biosynthesis; mycobactin biosynthesis.</text>
</comment>
<dbReference type="RefSeq" id="WP_344731587.1">
    <property type="nucleotide sequence ID" value="NZ_BAAAZH010000003.1"/>
</dbReference>
<dbReference type="SUPFAM" id="SSF55729">
    <property type="entry name" value="Acyl-CoA N-acyltransferases (Nat)"/>
    <property type="match status" value="1"/>
</dbReference>
<dbReference type="EMBL" id="BAAAZH010000003">
    <property type="protein sequence ID" value="GAA4109860.1"/>
    <property type="molecule type" value="Genomic_DNA"/>
</dbReference>
<comment type="function">
    <text evidence="1">Acyltransferase required for the direct transfer of medium- to long-chain fatty acyl moieties from a carrier protein (MbtL) on to the epsilon-amino group of lysine residue in the mycobactin core.</text>
</comment>
<protein>
    <recommendedName>
        <fullName evidence="3">Lysine N-acyltransferase MbtK</fullName>
    </recommendedName>
    <alternativeName>
        <fullName evidence="5">Mycobactin synthase protein K</fullName>
    </alternativeName>
</protein>
<dbReference type="PANTHER" id="PTHR31438:SF1">
    <property type="entry name" value="LYSINE N-ACYLTRANSFERASE C17G9.06C-RELATED"/>
    <property type="match status" value="1"/>
</dbReference>
<dbReference type="Gene3D" id="3.40.630.30">
    <property type="match status" value="1"/>
</dbReference>
<feature type="domain" description="N-acetyltransferase" evidence="6">
    <location>
        <begin position="4"/>
        <end position="165"/>
    </location>
</feature>
<dbReference type="InterPro" id="IPR019432">
    <property type="entry name" value="Acyltransferase_MbtK/IucB-like"/>
</dbReference>
<evidence type="ECO:0000256" key="5">
    <source>
        <dbReference type="ARBA" id="ARBA00031122"/>
    </source>
</evidence>
<dbReference type="InterPro" id="IPR000182">
    <property type="entry name" value="GNAT_dom"/>
</dbReference>
<evidence type="ECO:0000259" key="6">
    <source>
        <dbReference type="PROSITE" id="PS51186"/>
    </source>
</evidence>
<accession>A0ABP7XB99</accession>
<dbReference type="Proteomes" id="UP001501495">
    <property type="component" value="Unassembled WGS sequence"/>
</dbReference>
<dbReference type="Pfam" id="PF13523">
    <property type="entry name" value="Acetyltransf_8"/>
    <property type="match status" value="1"/>
</dbReference>
<dbReference type="SMART" id="SM01006">
    <property type="entry name" value="AlcB"/>
    <property type="match status" value="1"/>
</dbReference>
<dbReference type="PROSITE" id="PS51186">
    <property type="entry name" value="GNAT"/>
    <property type="match status" value="1"/>
</dbReference>
<evidence type="ECO:0000256" key="4">
    <source>
        <dbReference type="ARBA" id="ARBA00023251"/>
    </source>
</evidence>
<proteinExistence type="predicted"/>
<evidence type="ECO:0000256" key="2">
    <source>
        <dbReference type="ARBA" id="ARBA00005102"/>
    </source>
</evidence>
<evidence type="ECO:0000256" key="1">
    <source>
        <dbReference type="ARBA" id="ARBA00003818"/>
    </source>
</evidence>
<evidence type="ECO:0000313" key="7">
    <source>
        <dbReference type="EMBL" id="GAA4109860.1"/>
    </source>
</evidence>
<reference evidence="8" key="1">
    <citation type="journal article" date="2019" name="Int. J. Syst. Evol. Microbiol.">
        <title>The Global Catalogue of Microorganisms (GCM) 10K type strain sequencing project: providing services to taxonomists for standard genome sequencing and annotation.</title>
        <authorList>
            <consortium name="The Broad Institute Genomics Platform"/>
            <consortium name="The Broad Institute Genome Sequencing Center for Infectious Disease"/>
            <person name="Wu L."/>
            <person name="Ma J."/>
        </authorList>
    </citation>
    <scope>NUCLEOTIDE SEQUENCE [LARGE SCALE GENOMIC DNA]</scope>
    <source>
        <strain evidence="8">JCM 16703</strain>
    </source>
</reference>
<dbReference type="PANTHER" id="PTHR31438">
    <property type="entry name" value="LYSINE N-ACYLTRANSFERASE C17G9.06C-RELATED"/>
    <property type="match status" value="1"/>
</dbReference>
<keyword evidence="8" id="KW-1185">Reference proteome</keyword>
<gene>
    <name evidence="7" type="ORF">GCM10022215_04610</name>
</gene>
<name>A0ABP7XB99_9ACTN</name>